<evidence type="ECO:0000313" key="2">
    <source>
        <dbReference type="Proteomes" id="UP000182827"/>
    </source>
</evidence>
<keyword evidence="2" id="KW-1185">Reference proteome</keyword>
<dbReference type="AlphaFoldDB" id="A0A1I6VGT7"/>
<dbReference type="EMBL" id="FOZU01000025">
    <property type="protein sequence ID" value="SFT12684.1"/>
    <property type="molecule type" value="Genomic_DNA"/>
</dbReference>
<protein>
    <submittedName>
        <fullName evidence="1">Uncharacterized protein</fullName>
    </submittedName>
</protein>
<gene>
    <name evidence="1" type="ORF">SAMN05444586_102543</name>
</gene>
<reference evidence="2" key="1">
    <citation type="submission" date="2016-10" db="EMBL/GenBank/DDBJ databases">
        <authorList>
            <person name="Varghese N."/>
            <person name="Submissions S."/>
        </authorList>
    </citation>
    <scope>NUCLEOTIDE SEQUENCE [LARGE SCALE GENOMIC DNA]</scope>
    <source>
        <strain evidence="2">ANC 5076</strain>
    </source>
</reference>
<dbReference type="Proteomes" id="UP000182827">
    <property type="component" value="Unassembled WGS sequence"/>
</dbReference>
<accession>A0A1I6VGT7</accession>
<sequence length="307" mass="34843">MADTARKTKKIKYNLFERGRQHSGKNRANVDMKEMINQINHPRVQEMIKSGTLYGYNGHEIRRRYGMFPPESTIIDGKVVYLEPAFRTLESYADKNGDVTHVAEFFDNNAGEYARKQYLTRAGGFSSAQDYRRSGLSLVPVNFYGYDYVMQPNYVTNVGDGQLFDGLAVPEQQDGLISCFDSATDISLLSPSEAMIANMLEQQILRDFDSIHAQIQLHQFNEQALDQVDMLANQLAKRDQRAVLQAQRTQDFYTGMVGEIRSFDSVCDEAEQLLTESEIARMQIDGEKPKVKPVKAKGFKLFGWGGM</sequence>
<name>A0A1I6VGT7_9GAMM</name>
<evidence type="ECO:0000313" key="1">
    <source>
        <dbReference type="EMBL" id="SFT12684.1"/>
    </source>
</evidence>
<proteinExistence type="predicted"/>
<dbReference type="RefSeq" id="WP_074947264.1">
    <property type="nucleotide sequence ID" value="NZ_FOZU01000025.1"/>
</dbReference>
<organism evidence="1 2">
    <name type="scientific">Acinetobacter bohemicus</name>
    <dbReference type="NCBI Taxonomy" id="1435036"/>
    <lineage>
        <taxon>Bacteria</taxon>
        <taxon>Pseudomonadati</taxon>
        <taxon>Pseudomonadota</taxon>
        <taxon>Gammaproteobacteria</taxon>
        <taxon>Moraxellales</taxon>
        <taxon>Moraxellaceae</taxon>
        <taxon>Acinetobacter</taxon>
    </lineage>
</organism>